<comment type="caution">
    <text evidence="1">The sequence shown here is derived from an EMBL/GenBank/DDBJ whole genome shotgun (WGS) entry which is preliminary data.</text>
</comment>
<sequence>MAHPYTGVESREKGVGSGEWGVVSSFRKQIIHNSNRESMKTIPVATAQLG</sequence>
<name>A0A941GRM9_9CHRO</name>
<dbReference type="EMBL" id="JADQBC010000108">
    <property type="protein sequence ID" value="MBR8829104.1"/>
    <property type="molecule type" value="Genomic_DNA"/>
</dbReference>
<evidence type="ECO:0000313" key="2">
    <source>
        <dbReference type="Proteomes" id="UP000767446"/>
    </source>
</evidence>
<reference evidence="1" key="1">
    <citation type="submission" date="2021-02" db="EMBL/GenBank/DDBJ databases">
        <title>Metagenome analyses of Stigonema ocellatum DSM 106950, Chlorogloea purpurea SAG 13.99 and Gomphosphaeria aponina DSM 107014.</title>
        <authorList>
            <person name="Marter P."/>
            <person name="Huang S."/>
        </authorList>
    </citation>
    <scope>NUCLEOTIDE SEQUENCE</scope>
    <source>
        <strain evidence="1">JP213</strain>
    </source>
</reference>
<proteinExistence type="predicted"/>
<organism evidence="1 2">
    <name type="scientific">Gomphosphaeria aponina SAG 52.96 = DSM 107014</name>
    <dbReference type="NCBI Taxonomy" id="1521640"/>
    <lineage>
        <taxon>Bacteria</taxon>
        <taxon>Bacillati</taxon>
        <taxon>Cyanobacteriota</taxon>
        <taxon>Cyanophyceae</taxon>
        <taxon>Oscillatoriophycideae</taxon>
        <taxon>Chroococcales</taxon>
        <taxon>Gomphosphaeriaceae</taxon>
        <taxon>Gomphosphaeria</taxon>
    </lineage>
</organism>
<protein>
    <submittedName>
        <fullName evidence="1">Uncharacterized protein</fullName>
    </submittedName>
</protein>
<accession>A0A941GRM9</accession>
<evidence type="ECO:0000313" key="1">
    <source>
        <dbReference type="EMBL" id="MBR8829104.1"/>
    </source>
</evidence>
<dbReference type="Proteomes" id="UP000767446">
    <property type="component" value="Unassembled WGS sequence"/>
</dbReference>
<gene>
    <name evidence="1" type="ORF">DSM107014_14600</name>
</gene>
<dbReference type="AlphaFoldDB" id="A0A941GRM9"/>